<accession>A0A562KQ64</accession>
<dbReference type="InterPro" id="IPR036259">
    <property type="entry name" value="MFS_trans_sf"/>
</dbReference>
<proteinExistence type="predicted"/>
<evidence type="ECO:0000256" key="6">
    <source>
        <dbReference type="SAM" id="MobiDB-lite"/>
    </source>
</evidence>
<feature type="transmembrane region" description="Helical" evidence="7">
    <location>
        <begin position="504"/>
        <end position="528"/>
    </location>
</feature>
<feature type="transmembrane region" description="Helical" evidence="7">
    <location>
        <begin position="107"/>
        <end position="123"/>
    </location>
</feature>
<keyword evidence="2" id="KW-0813">Transport</keyword>
<feature type="transmembrane region" description="Helical" evidence="7">
    <location>
        <begin position="129"/>
        <end position="150"/>
    </location>
</feature>
<feature type="compositionally biased region" description="Basic and acidic residues" evidence="6">
    <location>
        <begin position="1"/>
        <end position="19"/>
    </location>
</feature>
<feature type="transmembrane region" description="Helical" evidence="7">
    <location>
        <begin position="327"/>
        <end position="350"/>
    </location>
</feature>
<feature type="transmembrane region" description="Helical" evidence="7">
    <location>
        <begin position="419"/>
        <end position="441"/>
    </location>
</feature>
<feature type="transmembrane region" description="Helical" evidence="7">
    <location>
        <begin position="225"/>
        <end position="245"/>
    </location>
</feature>
<keyword evidence="5 7" id="KW-0472">Membrane</keyword>
<evidence type="ECO:0000313" key="8">
    <source>
        <dbReference type="EMBL" id="TWH97524.1"/>
    </source>
</evidence>
<dbReference type="GO" id="GO:0016020">
    <property type="term" value="C:membrane"/>
    <property type="evidence" value="ECO:0007669"/>
    <property type="project" value="UniProtKB-SubCell"/>
</dbReference>
<feature type="transmembrane region" description="Helical" evidence="7">
    <location>
        <begin position="193"/>
        <end position="213"/>
    </location>
</feature>
<evidence type="ECO:0000256" key="1">
    <source>
        <dbReference type="ARBA" id="ARBA00004141"/>
    </source>
</evidence>
<dbReference type="Proteomes" id="UP000316624">
    <property type="component" value="Unassembled WGS sequence"/>
</dbReference>
<comment type="subcellular location">
    <subcellularLocation>
        <location evidence="1">Membrane</location>
        <topology evidence="1">Multi-pass membrane protein</topology>
    </subcellularLocation>
</comment>
<keyword evidence="4 7" id="KW-1133">Transmembrane helix</keyword>
<name>A0A562KQ64_SPHWJ</name>
<feature type="transmembrane region" description="Helical" evidence="7">
    <location>
        <begin position="76"/>
        <end position="95"/>
    </location>
</feature>
<dbReference type="Pfam" id="PF07690">
    <property type="entry name" value="MFS_1"/>
    <property type="match status" value="1"/>
</dbReference>
<feature type="transmembrane region" description="Helical" evidence="7">
    <location>
        <begin position="257"/>
        <end position="275"/>
    </location>
</feature>
<evidence type="ECO:0000256" key="5">
    <source>
        <dbReference type="ARBA" id="ARBA00023136"/>
    </source>
</evidence>
<dbReference type="PANTHER" id="PTHR42718">
    <property type="entry name" value="MAJOR FACILITATOR SUPERFAMILY MULTIDRUG TRANSPORTER MFSC"/>
    <property type="match status" value="1"/>
</dbReference>
<sequence length="559" mass="60139">MVREQHTSSDYRFAPHERPMMPGSPATPDHPLRRRVGYFAAGILIGLTGGFVNGLLTANLPQIQGALGLTSEEAGWLTAAYSMTNVCMSLLLIKFRQQFGIQRFTRIFLFAFLILNVVQLFVHNYGTELIVRAASGVVASGLSTLGLFYFMQAMPAKWRLKGLVLGIGVSQVALPLARVISPALLISGDIQNLFLFELGLTLLSLAAVSLLRLPPSERIEAFEPIDFLTFAFFAPGIALLCAILVQGRIVWWSTPWIGYALAASIVLIGIALIIEHNRANPLLNTRWLASADVVRFAIVAASMRLLLSEQNFGASGLLAVVGMGQEQLVPFYAVVTGATVLGLIASMIFLNPMDLLRPVAFSCGLIAVAAFLDADSSNLTRPAQLYLTQAMIAFAAIYFMGPTMLSGVLHALAKGPSHIVSFAAIFGISQQLGGIGGASLLGTFQTVRERFHSEMLAQSILPTDPQVALRLQQLGGAYSRTLGDPALRQAEGTVLLSQQVSREAAILAFNDVFLLIGSIATIGLVYLLGRWTYFTIKGINPLANELAAMAAMRERAASA</sequence>
<gene>
    <name evidence="8" type="ORF">IQ35_00121</name>
</gene>
<dbReference type="InterPro" id="IPR011701">
    <property type="entry name" value="MFS"/>
</dbReference>
<feature type="region of interest" description="Disordered" evidence="6">
    <location>
        <begin position="1"/>
        <end position="29"/>
    </location>
</feature>
<feature type="transmembrane region" description="Helical" evidence="7">
    <location>
        <begin position="36"/>
        <end position="56"/>
    </location>
</feature>
<feature type="transmembrane region" description="Helical" evidence="7">
    <location>
        <begin position="392"/>
        <end position="412"/>
    </location>
</feature>
<organism evidence="8 9">
    <name type="scientific">Sphingobium wenxiniae (strain DSM 21828 / CGMCC 1.7748 / JZ-1)</name>
    <dbReference type="NCBI Taxonomy" id="595605"/>
    <lineage>
        <taxon>Bacteria</taxon>
        <taxon>Pseudomonadati</taxon>
        <taxon>Pseudomonadota</taxon>
        <taxon>Alphaproteobacteria</taxon>
        <taxon>Sphingomonadales</taxon>
        <taxon>Sphingomonadaceae</taxon>
        <taxon>Sphingobium</taxon>
    </lineage>
</organism>
<dbReference type="Gene3D" id="1.20.1250.20">
    <property type="entry name" value="MFS general substrate transporter like domains"/>
    <property type="match status" value="1"/>
</dbReference>
<evidence type="ECO:0000256" key="2">
    <source>
        <dbReference type="ARBA" id="ARBA00022448"/>
    </source>
</evidence>
<dbReference type="SUPFAM" id="SSF103473">
    <property type="entry name" value="MFS general substrate transporter"/>
    <property type="match status" value="1"/>
</dbReference>
<feature type="transmembrane region" description="Helical" evidence="7">
    <location>
        <begin position="355"/>
        <end position="372"/>
    </location>
</feature>
<evidence type="ECO:0000256" key="4">
    <source>
        <dbReference type="ARBA" id="ARBA00022989"/>
    </source>
</evidence>
<protein>
    <submittedName>
        <fullName evidence="8">MFS transporter</fullName>
    </submittedName>
</protein>
<dbReference type="AlphaFoldDB" id="A0A562KQ64"/>
<evidence type="ECO:0000256" key="7">
    <source>
        <dbReference type="SAM" id="Phobius"/>
    </source>
</evidence>
<comment type="caution">
    <text evidence="8">The sequence shown here is derived from an EMBL/GenBank/DDBJ whole genome shotgun (WGS) entry which is preliminary data.</text>
</comment>
<dbReference type="EMBL" id="VLKK01000001">
    <property type="protein sequence ID" value="TWH97524.1"/>
    <property type="molecule type" value="Genomic_DNA"/>
</dbReference>
<feature type="transmembrane region" description="Helical" evidence="7">
    <location>
        <begin position="162"/>
        <end position="181"/>
    </location>
</feature>
<reference evidence="8 9" key="1">
    <citation type="journal article" date="2015" name="Stand. Genomic Sci.">
        <title>Genomic Encyclopedia of Bacterial and Archaeal Type Strains, Phase III: the genomes of soil and plant-associated and newly described type strains.</title>
        <authorList>
            <person name="Whitman W.B."/>
            <person name="Woyke T."/>
            <person name="Klenk H.P."/>
            <person name="Zhou Y."/>
            <person name="Lilburn T.G."/>
            <person name="Beck B.J."/>
            <person name="De Vos P."/>
            <person name="Vandamme P."/>
            <person name="Eisen J.A."/>
            <person name="Garrity G."/>
            <person name="Hugenholtz P."/>
            <person name="Kyrpides N.C."/>
        </authorList>
    </citation>
    <scope>NUCLEOTIDE SEQUENCE [LARGE SCALE GENOMIC DNA]</scope>
    <source>
        <strain evidence="8 9">CGMCC 1.7748</strain>
    </source>
</reference>
<dbReference type="GO" id="GO:0022857">
    <property type="term" value="F:transmembrane transporter activity"/>
    <property type="evidence" value="ECO:0007669"/>
    <property type="project" value="InterPro"/>
</dbReference>
<evidence type="ECO:0000256" key="3">
    <source>
        <dbReference type="ARBA" id="ARBA00022692"/>
    </source>
</evidence>
<dbReference type="PANTHER" id="PTHR42718:SF9">
    <property type="entry name" value="MAJOR FACILITATOR SUPERFAMILY MULTIDRUG TRANSPORTER MFSC"/>
    <property type="match status" value="1"/>
</dbReference>
<evidence type="ECO:0000313" key="9">
    <source>
        <dbReference type="Proteomes" id="UP000316624"/>
    </source>
</evidence>
<keyword evidence="3 7" id="KW-0812">Transmembrane</keyword>
<keyword evidence="9" id="KW-1185">Reference proteome</keyword>